<dbReference type="Proteomes" id="UP000749010">
    <property type="component" value="Unassembled WGS sequence"/>
</dbReference>
<dbReference type="Gene3D" id="1.25.40.10">
    <property type="entry name" value="Tetratricopeptide repeat domain"/>
    <property type="match status" value="1"/>
</dbReference>
<comment type="caution">
    <text evidence="1">The sequence shown here is derived from an EMBL/GenBank/DDBJ whole genome shotgun (WGS) entry which is preliminary data.</text>
</comment>
<proteinExistence type="predicted"/>
<dbReference type="InterPro" id="IPR011990">
    <property type="entry name" value="TPR-like_helical_dom_sf"/>
</dbReference>
<organism evidence="1 2">
    <name type="scientific">Candidatus Accumulibacter phosphatis</name>
    <dbReference type="NCBI Taxonomy" id="327160"/>
    <lineage>
        <taxon>Bacteria</taxon>
        <taxon>Pseudomonadati</taxon>
        <taxon>Pseudomonadota</taxon>
        <taxon>Betaproteobacteria</taxon>
        <taxon>Candidatus Accumulibacter</taxon>
    </lineage>
</organism>
<dbReference type="RefSeq" id="WP_169066468.1">
    <property type="nucleotide sequence ID" value="NZ_SPMY01000025.1"/>
</dbReference>
<dbReference type="Pfam" id="PF13429">
    <property type="entry name" value="TPR_15"/>
    <property type="match status" value="1"/>
</dbReference>
<protein>
    <submittedName>
        <fullName evidence="1">Tetratricopeptide repeat protein</fullName>
    </submittedName>
</protein>
<evidence type="ECO:0000313" key="2">
    <source>
        <dbReference type="Proteomes" id="UP000749010"/>
    </source>
</evidence>
<dbReference type="EMBL" id="SPMY01000025">
    <property type="protein sequence ID" value="NMQ28012.1"/>
    <property type="molecule type" value="Genomic_DNA"/>
</dbReference>
<dbReference type="SUPFAM" id="SSF48452">
    <property type="entry name" value="TPR-like"/>
    <property type="match status" value="1"/>
</dbReference>
<accession>A0ABX1TYQ3</accession>
<evidence type="ECO:0000313" key="1">
    <source>
        <dbReference type="EMBL" id="NMQ28012.1"/>
    </source>
</evidence>
<reference evidence="1 2" key="1">
    <citation type="submission" date="2019-03" db="EMBL/GenBank/DDBJ databases">
        <title>Metabolic reconstructions from genomes of highly enriched 'Candidatus Accumulibacter' and 'Candidatus Competibacter' bioreactor populations.</title>
        <authorList>
            <person name="Annavajhala M.K."/>
            <person name="Welles L."/>
            <person name="Abbas B."/>
            <person name="Sorokin D."/>
            <person name="Park H."/>
            <person name="Van Loosdrecht M."/>
            <person name="Chandran K."/>
        </authorList>
    </citation>
    <scope>NUCLEOTIDE SEQUENCE [LARGE SCALE GENOMIC DNA]</scope>
    <source>
        <strain evidence="1 2">SBR_S</strain>
    </source>
</reference>
<gene>
    <name evidence="1" type="ORF">E4Q23_09725</name>
</gene>
<sequence>MARVSEWTGRPAMALTHWLYLARAKASDEAWQAILRLAPGLFDDQALLLALEHQLRQKPGDRALVVELVATFERLGQPREAMRFLEQEYRRHKQPQLLLGMAELAERMGEDEQALALWQSFMATNALTAAQSVHVATLYLLRGEQASALAILESVAATDAADAAAAGGAGYWRLRASLAAQLGDDKKAAAAYRQLLAGKEALAVDHANLAGLLLDEYALEAARVSSDGWLRFRDSQLLLQALGLYATAARWPEMGKLISSLSAEESAQLRQQASFLRLSAQYLMATGQRRLALADLDAAFALAADNADVQQALLWLLIESGEGKRLRNLMAAHERHWQPDPAMHDVLAAANLALSLPDVALRRYLTPRLAAHRDDFLWLMNYADALEQNQDVDRAWRLRKQLLLDDRMHQRQQLAGEQLPRAMAALRQAVRTRLRMLAEPGDPAYAMLREMLRLDRSAEGELSPSARDVAFGWLLEAEQFDAARGWLWQQYAKTAARPLWGEMRLALESGDRALAGELLDEFAPLIPRYDRIAGARLAGDLRLAQSEAFDAQTELPADDPLHQQLSEALLAHSQQLGGRVWQNDIGSVDERNTGVSAHIALSPRLSMDFVAGKIVRHNLDPASMGETPDETDYSARMAWLHKEGKTKLQRCRAQQFREVPSPVDRARAESG</sequence>
<name>A0ABX1TYQ3_9PROT</name>
<keyword evidence="2" id="KW-1185">Reference proteome</keyword>